<proteinExistence type="predicted"/>
<dbReference type="RefSeq" id="WP_139273041.1">
    <property type="nucleotide sequence ID" value="NZ_FNTY01000002.1"/>
</dbReference>
<accession>A0A1H5K2N6</accession>
<organism evidence="1 2">
    <name type="scientific">Pseudomonas migulae</name>
    <dbReference type="NCBI Taxonomy" id="78543"/>
    <lineage>
        <taxon>Bacteria</taxon>
        <taxon>Pseudomonadati</taxon>
        <taxon>Pseudomonadota</taxon>
        <taxon>Gammaproteobacteria</taxon>
        <taxon>Pseudomonadales</taxon>
        <taxon>Pseudomonadaceae</taxon>
        <taxon>Pseudomonas</taxon>
    </lineage>
</organism>
<name>A0A1H5K2N6_9PSED</name>
<protein>
    <submittedName>
        <fullName evidence="1">Uncharacterized protein</fullName>
    </submittedName>
</protein>
<dbReference type="Proteomes" id="UP000198985">
    <property type="component" value="Unassembled WGS sequence"/>
</dbReference>
<gene>
    <name evidence="1" type="ORF">SAMN04490194_2948</name>
</gene>
<sequence>MNSPHKIGSVEAPLVYLCYGASGLRKHKLSIAGDDASPWVGQELCVISRSGQSLPIECSPPVGTFQKLSSVEGCEWGVECPVDGEDVDFDCLIKSEFTAAPYCIPMRMGHYLHEFTGIKTHIPSPLIDEKLEIEVQVISAYTKKKLVGVEVKWHVDEEFVRNEDTVELGVSKFIYAFQKEGLHTITACVYNPYDDTWTSHTFPVRVYESSPWKEAKLTVNGVVLPWGSPVVLPHGQPSEVTVEVTPEIAKKLSLNLVDVNGPITKVEPKENELHDPVDGKFKWTLTPQTGLGGRVTLLFVSQEVTQNWEHDCRVLSPNLGDEFYVRYDGQPIANDRNFFFREDPRDITLAPKEDSAIAGLPIALTYEIKSNLDDENLRCSPGFGEPVKAQSWSLTGSTKSGIFNLIFTCPGITMPFVLPLNVLLSTDLNEEAEARLEGDVIAPGGTVLFRGEANTLTLVAKSGSPFGHLPVSLQWASGTLEADDFLCDPALDEKIKAHSWSITGPVGKSGTIGFKLACEGMSTPLELPVCWVLSKNFDDEGTFLVGGTELTPDGTVWTRGVEQTLTLVPKQGSPVGDLLKSLQWVSGDGLVKEDFTCGPALDEETRINSWKITGSATKSGRFRLKLVGPGMVPLVQLPACMLLSRNLEDDVTIKIDGADIPASGKVFIRSKPHTLTLEPKPGSLVADLMMSLQWGSGTGLGKENFSWQPPLEQLIKPHSWIITGPADKSGTFSLVVAGPGGITLITLTVMTLLSANLRDEADLLFAGNPVPAEGVAMLRGRQGVFSIRPKSNSPIAGVPLSLKYVPGGSLPETAINSQPGFGVPDAVHDWTLTGPADRSGTFGAKVTCEGGAEFVMDTTLVLSPDLNDEVSGISITQAGGSPIPVDLSKEGMWLTKDSAELTITLPESSPLLGRTVALKWLDGLNPSIEFPEQFVVSATTRVEIKGVDDPAASKRHQLCLDYQGAISQPWIFRYFNGLPSNELKILCEGVYQGNNPVLLKFNKSYELSIVPKIEDSVFEDWMCTFADVEGQGIKVACLSSNKDVIIKAPSLGGGKMTVRAQKMEGFNGGRVVMPVAFKEFDELKITFEIDQLESDEK</sequence>
<dbReference type="AlphaFoldDB" id="A0A1H5K2N6"/>
<dbReference type="EMBL" id="FNTY01000002">
    <property type="protein sequence ID" value="SEE58777.1"/>
    <property type="molecule type" value="Genomic_DNA"/>
</dbReference>
<evidence type="ECO:0000313" key="2">
    <source>
        <dbReference type="Proteomes" id="UP000198985"/>
    </source>
</evidence>
<evidence type="ECO:0000313" key="1">
    <source>
        <dbReference type="EMBL" id="SEE58777.1"/>
    </source>
</evidence>
<reference evidence="1 2" key="1">
    <citation type="submission" date="2016-10" db="EMBL/GenBank/DDBJ databases">
        <authorList>
            <person name="de Groot N.N."/>
        </authorList>
    </citation>
    <scope>NUCLEOTIDE SEQUENCE [LARGE SCALE GENOMIC DNA]</scope>
    <source>
        <strain evidence="1 2">BS3662</strain>
    </source>
</reference>